<keyword evidence="1" id="KW-0472">Membrane</keyword>
<dbReference type="Proteomes" id="UP000217141">
    <property type="component" value="Chromosome I"/>
</dbReference>
<evidence type="ECO:0000313" key="2">
    <source>
        <dbReference type="EMBL" id="ASY44466.1"/>
    </source>
</evidence>
<keyword evidence="1" id="KW-0812">Transmembrane</keyword>
<reference evidence="2 3" key="1">
    <citation type="submission" date="2017-08" db="EMBL/GenBank/DDBJ databases">
        <title>Whole Genome Sequence of Sphingobium hydrophobicum C1: Insights into Adaption to the Electronic-waste Contaminated Sediment.</title>
        <authorList>
            <person name="Song D."/>
            <person name="Chen X."/>
            <person name="Xu M."/>
        </authorList>
    </citation>
    <scope>NUCLEOTIDE SEQUENCE [LARGE SCALE GENOMIC DNA]</scope>
    <source>
        <strain evidence="2 3">C1</strain>
    </source>
</reference>
<feature type="transmembrane region" description="Helical" evidence="1">
    <location>
        <begin position="20"/>
        <end position="37"/>
    </location>
</feature>
<gene>
    <name evidence="2" type="ORF">CJD35_08450</name>
</gene>
<organism evidence="2 3">
    <name type="scientific">Sphingobium xenophagum</name>
    <dbReference type="NCBI Taxonomy" id="121428"/>
    <lineage>
        <taxon>Bacteria</taxon>
        <taxon>Pseudomonadati</taxon>
        <taxon>Pseudomonadota</taxon>
        <taxon>Alphaproteobacteria</taxon>
        <taxon>Sphingomonadales</taxon>
        <taxon>Sphingomonadaceae</taxon>
        <taxon>Sphingobium</taxon>
    </lineage>
</organism>
<dbReference type="AlphaFoldDB" id="A0A249MSX7"/>
<keyword evidence="1" id="KW-1133">Transmembrane helix</keyword>
<evidence type="ECO:0000256" key="1">
    <source>
        <dbReference type="SAM" id="Phobius"/>
    </source>
</evidence>
<dbReference type="EMBL" id="CP022745">
    <property type="protein sequence ID" value="ASY44466.1"/>
    <property type="molecule type" value="Genomic_DNA"/>
</dbReference>
<dbReference type="KEGG" id="shyd:CJD35_08450"/>
<proteinExistence type="predicted"/>
<feature type="transmembrane region" description="Helical" evidence="1">
    <location>
        <begin position="43"/>
        <end position="61"/>
    </location>
</feature>
<name>A0A249MSX7_SPHXE</name>
<protein>
    <submittedName>
        <fullName evidence="2">Uncharacterized protein</fullName>
    </submittedName>
</protein>
<accession>A0A249MSX7</accession>
<evidence type="ECO:0000313" key="3">
    <source>
        <dbReference type="Proteomes" id="UP000217141"/>
    </source>
</evidence>
<sequence>MSDECSAVPRRFRIARRWQWAAAAAFVLFVLASFVGWPLGYLWPSAIGFVAFLPSVWLFSIKCYTCRWPAFTNYEAEEALRQDQRFWTRFWGKEHGGVRLPLPNKCTKCGASFV</sequence>